<sequence length="119" mass="12761">MGYLQLVLDPDASSLRSFAESRNDQKRTLAIGNSFVVGFVAALIATVLGTVVAVGLASPWMPYKQLIAALLLDCTGYRQRGGYVLLLGAVQPGLDLCGPDHRACRLGGAIRDYHRYGHA</sequence>
<keyword evidence="7" id="KW-1185">Reference proteome</keyword>
<keyword evidence="3 5" id="KW-1133">Transmembrane helix</keyword>
<dbReference type="Gene3D" id="1.10.3720.10">
    <property type="entry name" value="MetI-like"/>
    <property type="match status" value="1"/>
</dbReference>
<evidence type="ECO:0000256" key="3">
    <source>
        <dbReference type="ARBA" id="ARBA00022989"/>
    </source>
</evidence>
<evidence type="ECO:0000313" key="6">
    <source>
        <dbReference type="EMBL" id="WZU68163.1"/>
    </source>
</evidence>
<evidence type="ECO:0000256" key="1">
    <source>
        <dbReference type="ARBA" id="ARBA00004141"/>
    </source>
</evidence>
<dbReference type="Proteomes" id="UP001470809">
    <property type="component" value="Chromosome"/>
</dbReference>
<reference evidence="6 7" key="2">
    <citation type="submission" date="2024-08" db="EMBL/GenBank/DDBJ databases">
        <title>Phylogenomic analyses of a clade within the roseobacter group suggest taxonomic reassignments of species of the genera Aestuariivita, Citreicella, Loktanella, Nautella, Pelagibaca, Ruegeria, Thalassobius, Thiobacimonas and Tropicibacter, and the proposal o.</title>
        <authorList>
            <person name="Jeon C.O."/>
        </authorList>
    </citation>
    <scope>NUCLEOTIDE SEQUENCE [LARGE SCALE GENOMIC DNA]</scope>
    <source>
        <strain evidence="6 7">SS1-5</strain>
    </source>
</reference>
<keyword evidence="2 5" id="KW-0812">Transmembrane</keyword>
<dbReference type="RefSeq" id="WP_342077456.1">
    <property type="nucleotide sequence ID" value="NZ_CP151767.2"/>
</dbReference>
<evidence type="ECO:0000256" key="4">
    <source>
        <dbReference type="ARBA" id="ARBA00023136"/>
    </source>
</evidence>
<dbReference type="GO" id="GO:0016020">
    <property type="term" value="C:membrane"/>
    <property type="evidence" value="ECO:0007669"/>
    <property type="project" value="UniProtKB-SubCell"/>
</dbReference>
<keyword evidence="4 5" id="KW-0472">Membrane</keyword>
<protein>
    <submittedName>
        <fullName evidence="6">Uncharacterized protein</fullName>
    </submittedName>
</protein>
<dbReference type="SUPFAM" id="SSF161098">
    <property type="entry name" value="MetI-like"/>
    <property type="match status" value="1"/>
</dbReference>
<accession>A0AAN0ML27</accession>
<dbReference type="InterPro" id="IPR035906">
    <property type="entry name" value="MetI-like_sf"/>
</dbReference>
<evidence type="ECO:0000313" key="7">
    <source>
        <dbReference type="Proteomes" id="UP001470809"/>
    </source>
</evidence>
<evidence type="ECO:0000256" key="5">
    <source>
        <dbReference type="SAM" id="Phobius"/>
    </source>
</evidence>
<feature type="transmembrane region" description="Helical" evidence="5">
    <location>
        <begin position="35"/>
        <end position="57"/>
    </location>
</feature>
<proteinExistence type="predicted"/>
<name>A0AAN0ML27_9RHOB</name>
<dbReference type="KEGG" id="yrh:AABB31_04310"/>
<evidence type="ECO:0000256" key="2">
    <source>
        <dbReference type="ARBA" id="ARBA00022692"/>
    </source>
</evidence>
<reference evidence="7" key="1">
    <citation type="submission" date="2024-04" db="EMBL/GenBank/DDBJ databases">
        <title>Phylogenomic analyses of a clade within the roseobacter group suggest taxonomic reassignments of species of the genera Aestuariivita, Citreicella, Loktanella, Nautella, Pelagibaca, Ruegeria, Thalassobius, Thiobacimonas and Tropicibacter, and the proposal o.</title>
        <authorList>
            <person name="Jeon C.O."/>
        </authorList>
    </citation>
    <scope>NUCLEOTIDE SEQUENCE [LARGE SCALE GENOMIC DNA]</scope>
    <source>
        <strain evidence="7">SS1-5</strain>
    </source>
</reference>
<dbReference type="EMBL" id="CP151767">
    <property type="protein sequence ID" value="WZU68163.1"/>
    <property type="molecule type" value="Genomic_DNA"/>
</dbReference>
<comment type="subcellular location">
    <subcellularLocation>
        <location evidence="1">Membrane</location>
        <topology evidence="1">Multi-pass membrane protein</topology>
    </subcellularLocation>
</comment>
<dbReference type="AlphaFoldDB" id="A0AAN0ML27"/>
<organism evidence="6 7">
    <name type="scientific">Yoonia rhodophyticola</name>
    <dbReference type="NCBI Taxonomy" id="3137370"/>
    <lineage>
        <taxon>Bacteria</taxon>
        <taxon>Pseudomonadati</taxon>
        <taxon>Pseudomonadota</taxon>
        <taxon>Alphaproteobacteria</taxon>
        <taxon>Rhodobacterales</taxon>
        <taxon>Paracoccaceae</taxon>
        <taxon>Yoonia</taxon>
    </lineage>
</organism>
<gene>
    <name evidence="6" type="ORF">AABB31_04310</name>
</gene>